<reference evidence="12 13" key="1">
    <citation type="journal article" date="2019" name="Nat. Plants">
        <title>Stout camphor tree genome fills gaps in understanding of flowering plant genome evolution.</title>
        <authorList>
            <person name="Chaw S.M."/>
            <person name="Liu Y.C."/>
            <person name="Wu Y.W."/>
            <person name="Wang H.Y."/>
            <person name="Lin C.I."/>
            <person name="Wu C.S."/>
            <person name="Ke H.M."/>
            <person name="Chang L.Y."/>
            <person name="Hsu C.Y."/>
            <person name="Yang H.T."/>
            <person name="Sudianto E."/>
            <person name="Hsu M.H."/>
            <person name="Wu K.P."/>
            <person name="Wang L.N."/>
            <person name="Leebens-Mack J.H."/>
            <person name="Tsai I.J."/>
        </authorList>
    </citation>
    <scope>NUCLEOTIDE SEQUENCE [LARGE SCALE GENOMIC DNA]</scope>
    <source>
        <strain evidence="13">cv. Chaw 1501</strain>
        <tissue evidence="12">Young leaves</tissue>
    </source>
</reference>
<organism evidence="12 13">
    <name type="scientific">Cinnamomum micranthum f. kanehirae</name>
    <dbReference type="NCBI Taxonomy" id="337451"/>
    <lineage>
        <taxon>Eukaryota</taxon>
        <taxon>Viridiplantae</taxon>
        <taxon>Streptophyta</taxon>
        <taxon>Embryophyta</taxon>
        <taxon>Tracheophyta</taxon>
        <taxon>Spermatophyta</taxon>
        <taxon>Magnoliopsida</taxon>
        <taxon>Magnoliidae</taxon>
        <taxon>Laurales</taxon>
        <taxon>Lauraceae</taxon>
        <taxon>Cinnamomum</taxon>
    </lineage>
</organism>
<feature type="transmembrane region" description="Helical" evidence="7">
    <location>
        <begin position="318"/>
        <end position="339"/>
    </location>
</feature>
<dbReference type="InterPro" id="IPR056770">
    <property type="entry name" value="Piezo_THU9_anchor"/>
</dbReference>
<feature type="transmembrane region" description="Helical" evidence="7">
    <location>
        <begin position="345"/>
        <end position="364"/>
    </location>
</feature>
<feature type="transmembrane region" description="Helical" evidence="7">
    <location>
        <begin position="1955"/>
        <end position="1978"/>
    </location>
</feature>
<feature type="transmembrane region" description="Helical" evidence="7">
    <location>
        <begin position="1075"/>
        <end position="1095"/>
    </location>
</feature>
<dbReference type="PANTHER" id="PTHR13167">
    <property type="entry name" value="PIEZO-TYPE MECHANOSENSITIVE ION CHANNEL COMPONENT"/>
    <property type="match status" value="1"/>
</dbReference>
<feature type="transmembrane region" description="Helical" evidence="7">
    <location>
        <begin position="489"/>
        <end position="514"/>
    </location>
</feature>
<accession>A0A443NDP3</accession>
<feature type="compositionally biased region" description="Basic and acidic residues" evidence="6">
    <location>
        <begin position="1533"/>
        <end position="1542"/>
    </location>
</feature>
<feature type="transmembrane region" description="Helical" evidence="7">
    <location>
        <begin position="52"/>
        <end position="75"/>
    </location>
</feature>
<feature type="transmembrane region" description="Helical" evidence="7">
    <location>
        <begin position="1282"/>
        <end position="1299"/>
    </location>
</feature>
<feature type="transmembrane region" description="Helical" evidence="7">
    <location>
        <begin position="2169"/>
        <end position="2190"/>
    </location>
</feature>
<dbReference type="EMBL" id="QPKB01000002">
    <property type="protein sequence ID" value="RWR76622.1"/>
    <property type="molecule type" value="Genomic_DNA"/>
</dbReference>
<feature type="transmembrane region" description="Helical" evidence="7">
    <location>
        <begin position="526"/>
        <end position="546"/>
    </location>
</feature>
<feature type="domain" description="Piezo-type mechanosensitive ion channel homolog" evidence="11">
    <location>
        <begin position="472"/>
        <end position="601"/>
    </location>
</feature>
<feature type="transmembrane region" description="Helical" evidence="7">
    <location>
        <begin position="1684"/>
        <end position="1704"/>
    </location>
</feature>
<feature type="domain" description="Piezo non-specific cation channel cap" evidence="8">
    <location>
        <begin position="2223"/>
        <end position="2495"/>
    </location>
</feature>
<dbReference type="GO" id="GO:0008381">
    <property type="term" value="F:mechanosensitive monoatomic ion channel activity"/>
    <property type="evidence" value="ECO:0007669"/>
    <property type="project" value="InterPro"/>
</dbReference>
<dbReference type="GO" id="GO:0071260">
    <property type="term" value="P:cellular response to mechanical stimulus"/>
    <property type="evidence" value="ECO:0007669"/>
    <property type="project" value="TreeGrafter"/>
</dbReference>
<feature type="transmembrane region" description="Helical" evidence="7">
    <location>
        <begin position="1253"/>
        <end position="1270"/>
    </location>
</feature>
<evidence type="ECO:0000313" key="13">
    <source>
        <dbReference type="Proteomes" id="UP000283530"/>
    </source>
</evidence>
<feature type="transmembrane region" description="Helical" evidence="7">
    <location>
        <begin position="208"/>
        <end position="228"/>
    </location>
</feature>
<feature type="region of interest" description="Disordered" evidence="6">
    <location>
        <begin position="1522"/>
        <end position="1542"/>
    </location>
</feature>
<dbReference type="Pfam" id="PF25288">
    <property type="entry name" value="PIEZO"/>
    <property type="match status" value="1"/>
</dbReference>
<feature type="transmembrane region" description="Helical" evidence="7">
    <location>
        <begin position="716"/>
        <end position="740"/>
    </location>
</feature>
<feature type="transmembrane region" description="Helical" evidence="7">
    <location>
        <begin position="415"/>
        <end position="440"/>
    </location>
</feature>
<feature type="region of interest" description="Disordered" evidence="6">
    <location>
        <begin position="1423"/>
        <end position="1444"/>
    </location>
</feature>
<dbReference type="InterPro" id="IPR056768">
    <property type="entry name" value="THU_Piezo"/>
</dbReference>
<comment type="caution">
    <text evidence="12">The sequence shown here is derived from an EMBL/GenBank/DDBJ whole genome shotgun (WGS) entry which is preliminary data.</text>
</comment>
<evidence type="ECO:0000256" key="6">
    <source>
        <dbReference type="SAM" id="MobiDB-lite"/>
    </source>
</evidence>
<feature type="transmembrane region" description="Helical" evidence="7">
    <location>
        <begin position="1336"/>
        <end position="1353"/>
    </location>
</feature>
<sequence length="2497" mass="286001">MGSFLGGFVLPLLLLTAAVLHWSLISFVDLLAFFAIQLTASRIGFQIHRRSFVSWCIVIFSPIVILAEIIFHVIWAVEGGQWSIANTWWAKFIGFVSVQPWRSASVIYYFLAIQLAAALVALVDIYGHRFGLIPWGDSCWGKFSSYIERLGSHLRVACCLLLPAVQLVVGISHPSWASLPFFICSCVGLVDWSLTSNFLGLFRWWRPLLVYAGIFIIFLYVYQLPVAWPMMIQVVADFIGFYKVSASSEWTEISAGVSLLVFYFMLSSAKIDLKEMDTIMSMRAGSLTEQLMPSKHSFFIRVSRSGVRHTNMLLRGAVFRNFSINFFTYGFPVSLLALSFWSFNFASICAFGLLAYVGYILYAFPSLFHLHRLNGLLLVFILLWAASTYVFNVAFTSFNKKMWKDMEIWETVGLWHYPIPGLFLLAQFCLGVLVAIGNLVNYSVFLYLTEEDGGSGNEDCTVEEKEETKVLIVATVAWGLRKCSRAITLMLIFLLAMKPGLIDAVYMVFFLVFLLSYKVSKKMRQALILLCESHFAILYILQLNLVSKALEQKGSLIMEILSQLGLLDPASCWDFMKIAVLLFFCAIQNHGSKLLFSLSSIVQHTAYPPFGFSILKEGLNKSVLLSVYASPVARDSTFSNSLHEKWIATYLSTVGQKFLSLYRSFGTYIAFVTILLSVYLVTPNFISFGYLFFLLVWIIGRQLVEKTRRHIWFPLKVYAVLVLIFIYSLSIFSSFRIWLAKKIDLFHELGYNPKSSLLENVWESLAVLIVMQLYSYERRQSRYSKKYNGSDSSDYGVLGFVRRFLIWHSEKILSLAVFYASISPISAFGFLYLLGLVVCSILPKTSRVPSKLFLLYTGSLVISEYLFQMWGKHAQMFPGQKHSGLALLLGFRVFNSGFWGLESGLRGKVLVIVACTLQYNVFHWLEIMPRSLVNTGKWEEPCNLFISAENPSSDISICTEEKKPLLDSSLLSVRQRGATANSCPSFGSRTYEREDPVSAGNDGESGHRRYSFGYIWGSSKESHKWNKKRIIALKKERFDMQKTTLKIFMKFWIENVFNLFGLEISMIALLLASFAVLNVISMLYIVCLVACILLNRQMLRKLWSIFVFTFASILALEYLALWYNIIRWSQRVPSEMKVHCHYCWSNSNFFFNFCKKCWLGIIVDDPRMLLSYYMVFILASFKLRSHHLPNFTESHTYHQMMSQRKNASVWRDLSFETKSLWTVLDYLRLYLYCHLLDIVLALILITGTLEYDILHLGYLCFALVFFRMRLEILKKKNKIFKFLRMYNFTVIVLSLAYQSPFLGGFSAGKCEKINYIYEVIGFYKYDYGFRITSRSALVEIIIFILVSIQSYIFSSKEFDYVSRYLEAEQIGAIVREQEKMAAWKTAQLQHIRKSEEQKRQRNLQVEKIKSEMLNLQSQLQNMNSGTCVNTSPEREGIRRRQNSSINSNKEEVVLRKEDQNNSTEFLLLSDFAVPDSQKNANVSPVASEMHDSPLSRKADSPSAVEAVVRSMDSSLCEITEVDEKDSSSFTNAGKREKEKRQTKENPFVQLIGDGVSQVQSLGNQAVTNIVSFLNIENEEFNLNEQSSVEDGLYDEIEGQNNIGFEHLDHLSSVHSFSERTGSETASLQLGKIFRYIWGQMRSNNDVVCYCCFVLVFLWNFSLLSMVYLAALFLYALCVNSGPSFMFWVIMLIYTEVNILLQYVYQIIIQHCGLSFHSSLLQKLGFPAQKIRSAFVISTLPLFLVYISTLLQSSITAKDGEWESIAEFKFLKRKNLYQEEVFESSSLWKRVRCLLLPVTNVLKVIGRSFSRYWKSLTLGAESPPYFLQLSLEVTDWPDDGIQPERIESGVNKLLVAAHEERCKENIPTSCHSPSWVRVQSIERSQENSNVALAVFEVVYASPLDGCPATEWYRSLTPAADVAAEIHKARRMGLTEEIGFPYPIISVIGGGKREVDLYAYIFGADLAVFFLVAIFYQSVIKNNSKFFEVYQLEDQFPKEFVFLLMVIFFLIVLDRIIYLGSFATGKVIFYLFNLVLFTYSATDYAWYLEPLRQSAGGFALRAIYLTKAVSLALQALQIRYGLPNKSMLYRQFLTSKVSQINYLGFRLYRALPFLYELRCVLDWSCTATSLTMYDWLKLEDIHACLYLVKCDADLNRATHKQGEKQTKMTKFCSGICLFFVLICVIWAPMLMYSSGNPTNIANPIKDASVQIDIKAAGGRLTLYQTTLCEIFPFEELDFDFNLDPKGYLDAYNVKDIQLICCQSDASTVWLVPQMVQTRFIKTLDLNMHIIFSWVFNRERPKGKEVVKYEIFVPVVDQPMPLEVEEVFNGTIDSFRIHNIYPRYFKVTGSGDARTLEQAMIETVSGDLFLNRGNPPWWSFHDANATDLEGCGELTGPMAIIVSEETPQGILGETLSKFSIWGIYITFVLAVGRFIRIQCSDLRMRIPYENLPSCDRLIAICEDIYAARAEGELEVEEVLYWTLIKIYRSPHMLLEYTQPD</sequence>
<evidence type="ECO:0000313" key="12">
    <source>
        <dbReference type="EMBL" id="RWR76622.1"/>
    </source>
</evidence>
<feature type="region of interest" description="Disordered" evidence="6">
    <location>
        <begin position="1480"/>
        <end position="1500"/>
    </location>
</feature>
<evidence type="ECO:0000256" key="7">
    <source>
        <dbReference type="SAM" id="Phobius"/>
    </source>
</evidence>
<proteinExistence type="inferred from homology"/>
<dbReference type="OrthoDB" id="303066at2759"/>
<protein>
    <submittedName>
        <fullName evidence="12">Piezo-type mechanosensitive ion channel isoform X1</fullName>
    </submittedName>
</protein>
<evidence type="ECO:0000259" key="11">
    <source>
        <dbReference type="Pfam" id="PF25288"/>
    </source>
</evidence>
<dbReference type="Pfam" id="PF23188">
    <property type="entry name" value="THU_Piezo1"/>
    <property type="match status" value="1"/>
</dbReference>
<name>A0A443NDP3_9MAGN</name>
<feature type="transmembrane region" description="Helical" evidence="7">
    <location>
        <begin position="1229"/>
        <end position="1247"/>
    </location>
</feature>
<feature type="transmembrane region" description="Helical" evidence="7">
    <location>
        <begin position="106"/>
        <end position="126"/>
    </location>
</feature>
<feature type="transmembrane region" description="Helical" evidence="7">
    <location>
        <begin position="253"/>
        <end position="273"/>
    </location>
</feature>
<feature type="transmembrane region" description="Helical" evidence="7">
    <location>
        <begin position="2057"/>
        <end position="2080"/>
    </location>
</feature>
<dbReference type="GO" id="GO:0016020">
    <property type="term" value="C:membrane"/>
    <property type="evidence" value="ECO:0007669"/>
    <property type="project" value="UniProtKB-SubCell"/>
</dbReference>
<feature type="compositionally biased region" description="Basic and acidic residues" evidence="6">
    <location>
        <begin position="1488"/>
        <end position="1499"/>
    </location>
</feature>
<feature type="transmembrane region" description="Helical" evidence="7">
    <location>
        <begin position="812"/>
        <end position="833"/>
    </location>
</feature>
<dbReference type="GO" id="GO:0005261">
    <property type="term" value="F:monoatomic cation channel activity"/>
    <property type="evidence" value="ECO:0007669"/>
    <property type="project" value="TreeGrafter"/>
</dbReference>
<evidence type="ECO:0000259" key="8">
    <source>
        <dbReference type="Pfam" id="PF12166"/>
    </source>
</evidence>
<feature type="transmembrane region" description="Helical" evidence="7">
    <location>
        <begin position="1168"/>
        <end position="1185"/>
    </location>
</feature>
<feature type="transmembrane region" description="Helical" evidence="7">
    <location>
        <begin position="1646"/>
        <end position="1672"/>
    </location>
</feature>
<evidence type="ECO:0000256" key="5">
    <source>
        <dbReference type="ARBA" id="ARBA00023136"/>
    </source>
</evidence>
<keyword evidence="13" id="KW-1185">Reference proteome</keyword>
<feature type="region of interest" description="Disordered" evidence="6">
    <location>
        <begin position="979"/>
        <end position="1004"/>
    </location>
</feature>
<dbReference type="PANTHER" id="PTHR13167:SF25">
    <property type="entry name" value="PIEZO-TYPE MECHANOSENSITIVE ION CHANNEL COMPONENT"/>
    <property type="match status" value="1"/>
</dbReference>
<dbReference type="Pfam" id="PF24874">
    <property type="entry name" value="Piezo_THU9_anchor"/>
    <property type="match status" value="1"/>
</dbReference>
<feature type="domain" description="Piezo THU9 and anchor" evidence="10">
    <location>
        <begin position="1953"/>
        <end position="2191"/>
    </location>
</feature>
<evidence type="ECO:0000259" key="9">
    <source>
        <dbReference type="Pfam" id="PF23188"/>
    </source>
</evidence>
<feature type="transmembrane region" description="Helical" evidence="7">
    <location>
        <begin position="12"/>
        <end position="40"/>
    </location>
</feature>
<feature type="compositionally biased region" description="Polar residues" evidence="6">
    <location>
        <begin position="979"/>
        <end position="988"/>
    </location>
</feature>
<evidence type="ECO:0000259" key="10">
    <source>
        <dbReference type="Pfam" id="PF24874"/>
    </source>
</evidence>
<dbReference type="Pfam" id="PF12166">
    <property type="entry name" value="Piezo_cap"/>
    <property type="match status" value="1"/>
</dbReference>
<feature type="transmembrane region" description="Helical" evidence="7">
    <location>
        <begin position="661"/>
        <end position="681"/>
    </location>
</feature>
<dbReference type="GO" id="GO:0042391">
    <property type="term" value="P:regulation of membrane potential"/>
    <property type="evidence" value="ECO:0007669"/>
    <property type="project" value="TreeGrafter"/>
</dbReference>
<comment type="similarity">
    <text evidence="2">Belongs to the PIEZO (TC 1.A.75) family.</text>
</comment>
<feature type="transmembrane region" description="Helical" evidence="7">
    <location>
        <begin position="2415"/>
        <end position="2432"/>
    </location>
</feature>
<evidence type="ECO:0000256" key="1">
    <source>
        <dbReference type="ARBA" id="ARBA00004141"/>
    </source>
</evidence>
<dbReference type="GO" id="GO:0050982">
    <property type="term" value="P:detection of mechanical stimulus"/>
    <property type="evidence" value="ECO:0007669"/>
    <property type="project" value="TreeGrafter"/>
</dbReference>
<feature type="transmembrane region" description="Helical" evidence="7">
    <location>
        <begin position="376"/>
        <end position="395"/>
    </location>
</feature>
<feature type="transmembrane region" description="Helical" evidence="7">
    <location>
        <begin position="2025"/>
        <end position="2045"/>
    </location>
</feature>
<keyword evidence="5 7" id="KW-0472">Membrane</keyword>
<dbReference type="InterPro" id="IPR031334">
    <property type="entry name" value="Piezo_cap_dom"/>
</dbReference>
<dbReference type="STRING" id="337451.A0A443NDP3"/>
<dbReference type="InterPro" id="IPR027272">
    <property type="entry name" value="Piezo"/>
</dbReference>
<feature type="transmembrane region" description="Helical" evidence="7">
    <location>
        <begin position="687"/>
        <end position="704"/>
    </location>
</feature>
<gene>
    <name evidence="12" type="ORF">CKAN_00507300</name>
</gene>
<feature type="domain" description="Piezo transmembrane helical unit" evidence="9">
    <location>
        <begin position="1642"/>
        <end position="1744"/>
    </location>
</feature>
<evidence type="ECO:0000256" key="4">
    <source>
        <dbReference type="ARBA" id="ARBA00022989"/>
    </source>
</evidence>
<evidence type="ECO:0000256" key="2">
    <source>
        <dbReference type="ARBA" id="ARBA00007821"/>
    </source>
</evidence>
<feature type="transmembrane region" description="Helical" evidence="7">
    <location>
        <begin position="1102"/>
        <end position="1126"/>
    </location>
</feature>
<keyword evidence="3 7" id="KW-0812">Transmembrane</keyword>
<comment type="subcellular location">
    <subcellularLocation>
        <location evidence="1">Membrane</location>
        <topology evidence="1">Multi-pass membrane protein</topology>
    </subcellularLocation>
</comment>
<keyword evidence="4 7" id="KW-1133">Transmembrane helix</keyword>
<feature type="transmembrane region" description="Helical" evidence="7">
    <location>
        <begin position="853"/>
        <end position="871"/>
    </location>
</feature>
<feature type="transmembrane region" description="Helical" evidence="7">
    <location>
        <begin position="179"/>
        <end position="201"/>
    </location>
</feature>
<feature type="transmembrane region" description="Helical" evidence="7">
    <location>
        <begin position="1998"/>
        <end position="2018"/>
    </location>
</feature>
<dbReference type="Proteomes" id="UP000283530">
    <property type="component" value="Unassembled WGS sequence"/>
</dbReference>
<evidence type="ECO:0000256" key="3">
    <source>
        <dbReference type="ARBA" id="ARBA00022692"/>
    </source>
</evidence>
<dbReference type="InterPro" id="IPR057611">
    <property type="entry name" value="PIEZO_dom"/>
</dbReference>